<dbReference type="Proteomes" id="UP000008021">
    <property type="component" value="Chromosome 3"/>
</dbReference>
<evidence type="ECO:0000313" key="2">
    <source>
        <dbReference type="EnsemblPlants" id="OMERI03G12050.1"/>
    </source>
</evidence>
<feature type="compositionally biased region" description="Basic and acidic residues" evidence="1">
    <location>
        <begin position="144"/>
        <end position="153"/>
    </location>
</feature>
<sequence>MPERGSAGQRPAVDDDLDAVEHDRLLGMYTKNSPYRFGGRCQPYCRLAVASSKNTTRMASNVERRIGLSPEWAEAVKSNLVIVVICRAPRLLQFFFLNASISVAHGVSVTARRVFTGTCDGVLEEHWDMPPEQSTKTHASMRLAHSERRKKEGPPASAGAGEKDRRGERDRWPVGEERGGGTVAGAVPLPLRSAPSSPAGRRAPLTLRPSVVREERVDEERGGRRRSMWGPRGPTFFN</sequence>
<dbReference type="AlphaFoldDB" id="A0A0E0CYX6"/>
<evidence type="ECO:0000256" key="1">
    <source>
        <dbReference type="SAM" id="MobiDB-lite"/>
    </source>
</evidence>
<reference evidence="2" key="2">
    <citation type="submission" date="2018-05" db="EMBL/GenBank/DDBJ databases">
        <title>OmerRS3 (Oryza meridionalis Reference Sequence Version 3).</title>
        <authorList>
            <person name="Zhang J."/>
            <person name="Kudrna D."/>
            <person name="Lee S."/>
            <person name="Talag J."/>
            <person name="Welchert J."/>
            <person name="Wing R.A."/>
        </authorList>
    </citation>
    <scope>NUCLEOTIDE SEQUENCE [LARGE SCALE GENOMIC DNA]</scope>
    <source>
        <strain evidence="2">cv. OR44</strain>
    </source>
</reference>
<organism evidence="2">
    <name type="scientific">Oryza meridionalis</name>
    <dbReference type="NCBI Taxonomy" id="40149"/>
    <lineage>
        <taxon>Eukaryota</taxon>
        <taxon>Viridiplantae</taxon>
        <taxon>Streptophyta</taxon>
        <taxon>Embryophyta</taxon>
        <taxon>Tracheophyta</taxon>
        <taxon>Spermatophyta</taxon>
        <taxon>Magnoliopsida</taxon>
        <taxon>Liliopsida</taxon>
        <taxon>Poales</taxon>
        <taxon>Poaceae</taxon>
        <taxon>BOP clade</taxon>
        <taxon>Oryzoideae</taxon>
        <taxon>Oryzeae</taxon>
        <taxon>Oryzinae</taxon>
        <taxon>Oryza</taxon>
    </lineage>
</organism>
<feature type="compositionally biased region" description="Basic and acidic residues" evidence="1">
    <location>
        <begin position="161"/>
        <end position="179"/>
    </location>
</feature>
<dbReference type="EnsemblPlants" id="OMERI03G12050.1">
    <property type="protein sequence ID" value="OMERI03G12050.1"/>
    <property type="gene ID" value="OMERI03G12050"/>
</dbReference>
<reference evidence="2" key="1">
    <citation type="submission" date="2015-04" db="UniProtKB">
        <authorList>
            <consortium name="EnsemblPlants"/>
        </authorList>
    </citation>
    <scope>IDENTIFICATION</scope>
</reference>
<dbReference type="Gramene" id="OMERI03G12050.1">
    <property type="protein sequence ID" value="OMERI03G12050.1"/>
    <property type="gene ID" value="OMERI03G12050"/>
</dbReference>
<evidence type="ECO:0000313" key="3">
    <source>
        <dbReference type="Proteomes" id="UP000008021"/>
    </source>
</evidence>
<name>A0A0E0CYX6_9ORYZ</name>
<feature type="region of interest" description="Disordered" evidence="1">
    <location>
        <begin position="126"/>
        <end position="238"/>
    </location>
</feature>
<protein>
    <submittedName>
        <fullName evidence="2">Uncharacterized protein</fullName>
    </submittedName>
</protein>
<accession>A0A0E0CYX6</accession>
<feature type="compositionally biased region" description="Basic and acidic residues" evidence="1">
    <location>
        <begin position="211"/>
        <end position="222"/>
    </location>
</feature>
<keyword evidence="3" id="KW-1185">Reference proteome</keyword>
<dbReference type="HOGENOM" id="CLU_1167462_0_0_1"/>
<proteinExistence type="predicted"/>
<feature type="compositionally biased region" description="Low complexity" evidence="1">
    <location>
        <begin position="188"/>
        <end position="205"/>
    </location>
</feature>